<evidence type="ECO:0000256" key="2">
    <source>
        <dbReference type="SAM" id="Phobius"/>
    </source>
</evidence>
<name>A0A5Q0N2W4_AMAPH</name>
<dbReference type="RefSeq" id="YP_009710711.1">
    <property type="nucleotide sequence ID" value="NC_045200.1"/>
</dbReference>
<keyword evidence="2" id="KW-0812">Transmembrane</keyword>
<geneLocation type="mitochondrion" evidence="3"/>
<feature type="compositionally biased region" description="Basic and acidic residues" evidence="1">
    <location>
        <begin position="90"/>
        <end position="102"/>
    </location>
</feature>
<dbReference type="AlphaFoldDB" id="A0A5Q0N2W4"/>
<protein>
    <submittedName>
        <fullName evidence="3">Uncharacterized protein</fullName>
    </submittedName>
</protein>
<keyword evidence="2" id="KW-0472">Membrane</keyword>
<evidence type="ECO:0000256" key="1">
    <source>
        <dbReference type="SAM" id="MobiDB-lite"/>
    </source>
</evidence>
<dbReference type="GeneID" id="42437890"/>
<sequence>MITYLDLYTFGKELYNLNKFTLIFIILTIIILAMILLSGRAGKIIKDIGKYGSGGLVILGGVDSKLNLIDRYKNSQKDGSSNTSESNENNEDKDKDKKDAIKENNQPNNKNEENNKNIDKYQSNSIVLFLFNLIGKEIPVDAEPIVNYSFHIFMLSIIILVSFINLIGYFTSIYLINKYNIENKFPKYKNIIRYYEKSNFYFIIF</sequence>
<feature type="transmembrane region" description="Helical" evidence="2">
    <location>
        <begin position="20"/>
        <end position="37"/>
    </location>
</feature>
<proteinExistence type="predicted"/>
<accession>A0A5Q0N2W4</accession>
<feature type="region of interest" description="Disordered" evidence="1">
    <location>
        <begin position="75"/>
        <end position="116"/>
    </location>
</feature>
<keyword evidence="3" id="KW-0496">Mitochondrion</keyword>
<keyword evidence="2" id="KW-1133">Transmembrane helix</keyword>
<evidence type="ECO:0000313" key="3">
    <source>
        <dbReference type="EMBL" id="QFZ98660.1"/>
    </source>
</evidence>
<dbReference type="EMBL" id="MK993560">
    <property type="protein sequence ID" value="QFZ98660.1"/>
    <property type="molecule type" value="Genomic_DNA"/>
</dbReference>
<organism evidence="3">
    <name type="scientific">Amanita phalloides</name>
    <name type="common">Death cap</name>
    <dbReference type="NCBI Taxonomy" id="67723"/>
    <lineage>
        <taxon>Eukaryota</taxon>
        <taxon>Fungi</taxon>
        <taxon>Dikarya</taxon>
        <taxon>Basidiomycota</taxon>
        <taxon>Agaricomycotina</taxon>
        <taxon>Agaricomycetes</taxon>
        <taxon>Agaricomycetidae</taxon>
        <taxon>Agaricales</taxon>
        <taxon>Pluteineae</taxon>
        <taxon>Amanitaceae</taxon>
        <taxon>Amanita</taxon>
    </lineage>
</organism>
<reference evidence="3" key="1">
    <citation type="journal article" name="Front. Microbiol.">
        <title>Comparative Mitogenome Analysis Reveals Mitochondrial Genome Differentiation in Ectomycorrhizal and Asymbiotic Amanita Species.</title>
        <authorList>
            <person name="Li Q."/>
            <person name="He X."/>
            <person name="Ren Y."/>
            <person name="Xiong C."/>
            <person name="Jin X."/>
            <person name="Peng L."/>
            <person name="Huang W."/>
        </authorList>
    </citation>
    <scope>NUCLEOTIDE SEQUENCE</scope>
</reference>
<gene>
    <name evidence="3" type="primary">orf205</name>
</gene>
<feature type="transmembrane region" description="Helical" evidence="2">
    <location>
        <begin position="152"/>
        <end position="176"/>
    </location>
</feature>